<dbReference type="AlphaFoldDB" id="A0AAW5K3E7"/>
<dbReference type="InterPro" id="IPR039422">
    <property type="entry name" value="MarR/SlyA-like"/>
</dbReference>
<feature type="domain" description="HTH marR-type" evidence="1">
    <location>
        <begin position="2"/>
        <end position="142"/>
    </location>
</feature>
<dbReference type="Proteomes" id="UP001205919">
    <property type="component" value="Unassembled WGS sequence"/>
</dbReference>
<dbReference type="GeneID" id="95757876"/>
<dbReference type="PRINTS" id="PR00598">
    <property type="entry name" value="HTHMARR"/>
</dbReference>
<dbReference type="GO" id="GO:0003700">
    <property type="term" value="F:DNA-binding transcription factor activity"/>
    <property type="evidence" value="ECO:0007669"/>
    <property type="project" value="InterPro"/>
</dbReference>
<dbReference type="Pfam" id="PF12802">
    <property type="entry name" value="MarR_2"/>
    <property type="match status" value="1"/>
</dbReference>
<dbReference type="GO" id="GO:0006950">
    <property type="term" value="P:response to stress"/>
    <property type="evidence" value="ECO:0007669"/>
    <property type="project" value="TreeGrafter"/>
</dbReference>
<dbReference type="InterPro" id="IPR036390">
    <property type="entry name" value="WH_DNA-bd_sf"/>
</dbReference>
<dbReference type="SMART" id="SM00347">
    <property type="entry name" value="HTH_MARR"/>
    <property type="match status" value="1"/>
</dbReference>
<organism evidence="2 3">
    <name type="scientific">Cloacibacillus evryensis</name>
    <dbReference type="NCBI Taxonomy" id="508460"/>
    <lineage>
        <taxon>Bacteria</taxon>
        <taxon>Thermotogati</taxon>
        <taxon>Synergistota</taxon>
        <taxon>Synergistia</taxon>
        <taxon>Synergistales</taxon>
        <taxon>Synergistaceae</taxon>
        <taxon>Cloacibacillus</taxon>
    </lineage>
</organism>
<evidence type="ECO:0000313" key="2">
    <source>
        <dbReference type="EMBL" id="MCQ4813078.1"/>
    </source>
</evidence>
<dbReference type="Gene3D" id="1.10.10.10">
    <property type="entry name" value="Winged helix-like DNA-binding domain superfamily/Winged helix DNA-binding domain"/>
    <property type="match status" value="1"/>
</dbReference>
<dbReference type="PANTHER" id="PTHR33164:SF43">
    <property type="entry name" value="HTH-TYPE TRANSCRIPTIONAL REPRESSOR YETL"/>
    <property type="match status" value="1"/>
</dbReference>
<reference evidence="2 3" key="1">
    <citation type="submission" date="2022-06" db="EMBL/GenBank/DDBJ databases">
        <title>Isolation of gut microbiota from human fecal samples.</title>
        <authorList>
            <person name="Pamer E.G."/>
            <person name="Barat B."/>
            <person name="Waligurski E."/>
            <person name="Medina S."/>
            <person name="Paddock L."/>
            <person name="Mostad J."/>
        </authorList>
    </citation>
    <scope>NUCLEOTIDE SEQUENCE [LARGE SCALE GENOMIC DNA]</scope>
    <source>
        <strain evidence="2 3">DFI.9.90</strain>
    </source>
</reference>
<protein>
    <submittedName>
        <fullName evidence="2">MarR family transcriptional regulator</fullName>
    </submittedName>
</protein>
<dbReference type="PANTHER" id="PTHR33164">
    <property type="entry name" value="TRANSCRIPTIONAL REGULATOR, MARR FAMILY"/>
    <property type="match status" value="1"/>
</dbReference>
<proteinExistence type="predicted"/>
<dbReference type="SUPFAM" id="SSF46785">
    <property type="entry name" value="Winged helix' DNA-binding domain"/>
    <property type="match status" value="1"/>
</dbReference>
<accession>A0AAW5K3E7</accession>
<name>A0AAW5K3E7_9BACT</name>
<dbReference type="PROSITE" id="PS50995">
    <property type="entry name" value="HTH_MARR_2"/>
    <property type="match status" value="1"/>
</dbReference>
<dbReference type="InterPro" id="IPR000835">
    <property type="entry name" value="HTH_MarR-typ"/>
</dbReference>
<gene>
    <name evidence="2" type="ORF">NE630_01415</name>
</gene>
<evidence type="ECO:0000259" key="1">
    <source>
        <dbReference type="PROSITE" id="PS50995"/>
    </source>
</evidence>
<dbReference type="EMBL" id="JANFYT010000002">
    <property type="protein sequence ID" value="MCQ4813078.1"/>
    <property type="molecule type" value="Genomic_DNA"/>
</dbReference>
<keyword evidence="3" id="KW-1185">Reference proteome</keyword>
<dbReference type="RefSeq" id="WP_008712961.1">
    <property type="nucleotide sequence ID" value="NZ_CABKQM010000008.1"/>
</dbReference>
<dbReference type="InterPro" id="IPR036388">
    <property type="entry name" value="WH-like_DNA-bd_sf"/>
</dbReference>
<sequence>MKEENLRTILEVSDLMRRYDQVYSYWAESRGFSTNAMSLMEELHLRPEGMEPSVIADYLGVPRQTMTSTLDSLEKRGIIERLAHPTDRRRKVIKFTAFGRETADVLVNELYGWMMEALAPVPPRKLARTLAEVRSFCSRLEETVSSNTEENGSSDG</sequence>
<evidence type="ECO:0000313" key="3">
    <source>
        <dbReference type="Proteomes" id="UP001205919"/>
    </source>
</evidence>
<comment type="caution">
    <text evidence="2">The sequence shown here is derived from an EMBL/GenBank/DDBJ whole genome shotgun (WGS) entry which is preliminary data.</text>
</comment>